<evidence type="ECO:0000256" key="1">
    <source>
        <dbReference type="SAM" id="Phobius"/>
    </source>
</evidence>
<evidence type="ECO:0000313" key="2">
    <source>
        <dbReference type="EMBL" id="APB33469.1"/>
    </source>
</evidence>
<accession>A0A1J0AC18</accession>
<gene>
    <name evidence="2" type="ORF">GlitD10_1149</name>
</gene>
<feature type="transmembrane region" description="Helical" evidence="1">
    <location>
        <begin position="53"/>
        <end position="73"/>
    </location>
</feature>
<keyword evidence="3" id="KW-1185">Reference proteome</keyword>
<reference evidence="2 3" key="1">
    <citation type="submission" date="2016-10" db="EMBL/GenBank/DDBJ databases">
        <title>Description of Gloeomargarita lithophora gen. nov., sp. nov., a thylakoid-bearing basal-branching cyanobacterium with intracellular carbonates, and proposal for Gloeomargaritales ord. nov.</title>
        <authorList>
            <person name="Moreira D."/>
            <person name="Tavera R."/>
            <person name="Benzerara K."/>
            <person name="Skouri-Panet F."/>
            <person name="Couradeau E."/>
            <person name="Gerard E."/>
            <person name="Loussert C."/>
            <person name="Novelo E."/>
            <person name="Zivanovic Y."/>
            <person name="Lopez-Garcia P."/>
        </authorList>
    </citation>
    <scope>NUCLEOTIDE SEQUENCE [LARGE SCALE GENOMIC DNA]</scope>
    <source>
        <strain evidence="2 3">D10</strain>
    </source>
</reference>
<sequence length="109" mass="12035">MVINQLLLAWDSWSREYCIAICGTFVPLMFLLTGATVLGLWFPFPRRWMTLTASLAGGCGLLLCLHVLSWFRIGVVHPVTFILVGLSLLCGTVNAGAVWRGRTRLALGR</sequence>
<dbReference type="STRING" id="1188229.GlitD10_1149"/>
<dbReference type="KEGG" id="glt:GlitD10_1149"/>
<dbReference type="EMBL" id="CP017675">
    <property type="protein sequence ID" value="APB33469.1"/>
    <property type="molecule type" value="Genomic_DNA"/>
</dbReference>
<dbReference type="OrthoDB" id="514266at2"/>
<feature type="transmembrane region" description="Helical" evidence="1">
    <location>
        <begin position="79"/>
        <end position="99"/>
    </location>
</feature>
<protein>
    <submittedName>
        <fullName evidence="2">Uncharacterized protein</fullName>
    </submittedName>
</protein>
<dbReference type="RefSeq" id="WP_084111502.1">
    <property type="nucleotide sequence ID" value="NZ_CP017675.1"/>
</dbReference>
<keyword evidence="1" id="KW-0812">Transmembrane</keyword>
<evidence type="ECO:0000313" key="3">
    <source>
        <dbReference type="Proteomes" id="UP000180235"/>
    </source>
</evidence>
<name>A0A1J0AC18_9CYAN</name>
<organism evidence="2 3">
    <name type="scientific">Gloeomargarita lithophora Alchichica-D10</name>
    <dbReference type="NCBI Taxonomy" id="1188229"/>
    <lineage>
        <taxon>Bacteria</taxon>
        <taxon>Bacillati</taxon>
        <taxon>Cyanobacteriota</taxon>
        <taxon>Cyanophyceae</taxon>
        <taxon>Gloeomargaritales</taxon>
        <taxon>Gloeomargaritaceae</taxon>
        <taxon>Gloeomargarita</taxon>
    </lineage>
</organism>
<proteinExistence type="predicted"/>
<keyword evidence="1" id="KW-1133">Transmembrane helix</keyword>
<dbReference type="Proteomes" id="UP000180235">
    <property type="component" value="Chromosome"/>
</dbReference>
<keyword evidence="1" id="KW-0472">Membrane</keyword>
<feature type="transmembrane region" description="Helical" evidence="1">
    <location>
        <begin position="17"/>
        <end position="41"/>
    </location>
</feature>
<dbReference type="AlphaFoldDB" id="A0A1J0AC18"/>